<name>A0AAN9RTM3_PSOTE</name>
<feature type="transmembrane region" description="Helical" evidence="1">
    <location>
        <begin position="32"/>
        <end position="54"/>
    </location>
</feature>
<comment type="caution">
    <text evidence="2">The sequence shown here is derived from an EMBL/GenBank/DDBJ whole genome shotgun (WGS) entry which is preliminary data.</text>
</comment>
<gene>
    <name evidence="2" type="ORF">VNO78_28651</name>
</gene>
<keyword evidence="1" id="KW-0812">Transmembrane</keyword>
<protein>
    <recommendedName>
        <fullName evidence="4">Transmembrane protein</fullName>
    </recommendedName>
</protein>
<feature type="transmembrane region" description="Helical" evidence="1">
    <location>
        <begin position="98"/>
        <end position="123"/>
    </location>
</feature>
<evidence type="ECO:0000313" key="2">
    <source>
        <dbReference type="EMBL" id="KAK7382986.1"/>
    </source>
</evidence>
<dbReference type="PANTHER" id="PTHR33133">
    <property type="entry name" value="OS08G0107100 PROTEIN-RELATED"/>
    <property type="match status" value="1"/>
</dbReference>
<dbReference type="EMBL" id="JAYMYS010000008">
    <property type="protein sequence ID" value="KAK7382986.1"/>
    <property type="molecule type" value="Genomic_DNA"/>
</dbReference>
<dbReference type="PANTHER" id="PTHR33133:SF20">
    <property type="entry name" value="PROTEIN, PUTATIVE-RELATED"/>
    <property type="match status" value="1"/>
</dbReference>
<dbReference type="AlphaFoldDB" id="A0AAN9RTM3"/>
<evidence type="ECO:0000313" key="3">
    <source>
        <dbReference type="Proteomes" id="UP001386955"/>
    </source>
</evidence>
<sequence length="307" mass="33846">MLEAKDALLRCCFVSPLKILCDSLTILRTNKLLFCSILFFTTLPLSFLTFTLTISTHALRNHVFHLEAVARVASTRVEARHIWHESRVDALSLLRTRALFTLLCFPLSLAAAVSAVHATVSAVQARPATVRGANWKRPAATVLFVYLVLMAFAPVPGALAAATVGSLLWARLVARAIGSCADVYLMAVLSMGLVVSVAEDRVGWEAIRVGSGLMEGRRLCGWIISALFVLVSGLINRKMELLLENQDSAEIGVWDKSVLICWYALVVLVSYVVTTVFYWDSRRRHDNAIKEPQDDQIEDCVANSSQL</sequence>
<feature type="transmembrane region" description="Helical" evidence="1">
    <location>
        <begin position="257"/>
        <end position="279"/>
    </location>
</feature>
<feature type="transmembrane region" description="Helical" evidence="1">
    <location>
        <begin position="143"/>
        <end position="170"/>
    </location>
</feature>
<feature type="transmembrane region" description="Helical" evidence="1">
    <location>
        <begin position="219"/>
        <end position="237"/>
    </location>
</feature>
<accession>A0AAN9RTM3</accession>
<proteinExistence type="predicted"/>
<dbReference type="Proteomes" id="UP001386955">
    <property type="component" value="Unassembled WGS sequence"/>
</dbReference>
<organism evidence="2 3">
    <name type="scientific">Psophocarpus tetragonolobus</name>
    <name type="common">Winged bean</name>
    <name type="synonym">Dolichos tetragonolobus</name>
    <dbReference type="NCBI Taxonomy" id="3891"/>
    <lineage>
        <taxon>Eukaryota</taxon>
        <taxon>Viridiplantae</taxon>
        <taxon>Streptophyta</taxon>
        <taxon>Embryophyta</taxon>
        <taxon>Tracheophyta</taxon>
        <taxon>Spermatophyta</taxon>
        <taxon>Magnoliopsida</taxon>
        <taxon>eudicotyledons</taxon>
        <taxon>Gunneridae</taxon>
        <taxon>Pentapetalae</taxon>
        <taxon>rosids</taxon>
        <taxon>fabids</taxon>
        <taxon>Fabales</taxon>
        <taxon>Fabaceae</taxon>
        <taxon>Papilionoideae</taxon>
        <taxon>50 kb inversion clade</taxon>
        <taxon>NPAAA clade</taxon>
        <taxon>indigoferoid/millettioid clade</taxon>
        <taxon>Phaseoleae</taxon>
        <taxon>Psophocarpus</taxon>
    </lineage>
</organism>
<keyword evidence="1" id="KW-1133">Transmembrane helix</keyword>
<evidence type="ECO:0008006" key="4">
    <source>
        <dbReference type="Google" id="ProtNLM"/>
    </source>
</evidence>
<keyword evidence="3" id="KW-1185">Reference proteome</keyword>
<feature type="transmembrane region" description="Helical" evidence="1">
    <location>
        <begin position="176"/>
        <end position="198"/>
    </location>
</feature>
<reference evidence="2 3" key="1">
    <citation type="submission" date="2024-01" db="EMBL/GenBank/DDBJ databases">
        <title>The genomes of 5 underutilized Papilionoideae crops provide insights into root nodulation and disease resistanc.</title>
        <authorList>
            <person name="Jiang F."/>
        </authorList>
    </citation>
    <scope>NUCLEOTIDE SEQUENCE [LARGE SCALE GENOMIC DNA]</scope>
    <source>
        <strain evidence="2">DUOXIRENSHENG_FW03</strain>
        <tissue evidence="2">Leaves</tissue>
    </source>
</reference>
<keyword evidence="1" id="KW-0472">Membrane</keyword>
<evidence type="ECO:0000256" key="1">
    <source>
        <dbReference type="SAM" id="Phobius"/>
    </source>
</evidence>